<dbReference type="RefSeq" id="WP_184306744.1">
    <property type="nucleotide sequence ID" value="NZ_JACHXU010000016.1"/>
</dbReference>
<name>A0A7W5H833_9BACT</name>
<evidence type="ECO:0000313" key="2">
    <source>
        <dbReference type="Proteomes" id="UP000536179"/>
    </source>
</evidence>
<gene>
    <name evidence="1" type="ORF">FHS27_004410</name>
</gene>
<dbReference type="EMBL" id="JACHXU010000016">
    <property type="protein sequence ID" value="MBB3208581.1"/>
    <property type="molecule type" value="Genomic_DNA"/>
</dbReference>
<protein>
    <submittedName>
        <fullName evidence="1">Uncharacterized protein</fullName>
    </submittedName>
</protein>
<dbReference type="AlphaFoldDB" id="A0A7W5H833"/>
<comment type="caution">
    <text evidence="1">The sequence shown here is derived from an EMBL/GenBank/DDBJ whole genome shotgun (WGS) entry which is preliminary data.</text>
</comment>
<keyword evidence="2" id="KW-1185">Reference proteome</keyword>
<sequence>MTASPLTTGVSNDTPAAIYLASLIDQTFAANSLATTSFSNDEELLNLLAVQAANHFGEISSAIGSNLNGLGTIPAVGDEILAAVTPVIRSANSIGNVQGDARQYLRARGIEINSVATAQEVYAGTHGDLLVLTMDFTQSLANPLTVSAAGNLGSHDGIRLTLDGTLTVTPDVDYQLTFGLDHEGRFFIVEGSTVNVNVTADGELHGTAHIPNLANVTAQATSADDQHLFVSSLDFMFSDFDAIANERFYLAGVDATNLADLLADSRAVDFAATADAEVQFQLDNPLSRLPAFLSTRLQGLFPSQFSWTADVHIDAVTQTFDLEIQSESIAAIASLLSSNDSLQDALFQLLIDEIATHNPLPDAVQTMLGTKIPILEQSLLDLLDVPEEAQFLIAPEAFRGKPLADVARDENGNRFDLGFDLFEPVNLTRLLSGQSYEILSLDLHQRFQADGTPITVMPETLLFSYLGIANVTMEVNLIPSMFFEFDVQMGIDTQGFYVEADPVNEVSDQANITFGGGITGQIVGEGDLFFVLDLVRVTAEIGLEAFGGFTFITEPNSDTKLRQLTPDNLLVTAGLDLNLGLKGEVGLLNFGIQRSVQREIERPLYRYEVGTMADIQDQLNSFKEQFQREGKLAVYAGAPLDPHIAAAAAVLLYQDLQSIGGTARAMIQDLRVNLTNTAKILHGNMNVRLGEVVRVLKNDVGASVADIGKTLFRELNVGVGELTSLLRREAAASAGQVAQLLKELGFGLSDIARNLFNQAGASLQDVAGALGNLSRDIGQIAAALNTRAGVTLDQIAATLYRNIPWTNADHVAQGLGSISRDVSGIANAIRNNVSSNLNTIASSMWSISWTTTNQIAQGLGSVSRDVSGIANALKNNISSNLNTIASSMWSISWTTTNQIAQGLGSVLRDVSGIANALKNNISSNLNTIASSMWSISWTTTNQIAQGLGSVSRDVSGIANALKNNVSSNLNTIASSMWSISWTTSNQIAQGLGSVSRDVSGIANALKNNVSSNLNTIASSMWSISWTTSNQISQGLGSVSRDAAGIARALSSQLNLSYRSVANVMWNSISWTTADDVARGIGALTTNVNSISDALQNGARLAASTVSQATSNVARALGLPSPSGGSVQVGGISIRW</sequence>
<organism evidence="1 2">
    <name type="scientific">Aporhodopirellula rubra</name>
    <dbReference type="NCBI Taxonomy" id="980271"/>
    <lineage>
        <taxon>Bacteria</taxon>
        <taxon>Pseudomonadati</taxon>
        <taxon>Planctomycetota</taxon>
        <taxon>Planctomycetia</taxon>
        <taxon>Pirellulales</taxon>
        <taxon>Pirellulaceae</taxon>
        <taxon>Aporhodopirellula</taxon>
    </lineage>
</organism>
<proteinExistence type="predicted"/>
<dbReference type="Proteomes" id="UP000536179">
    <property type="component" value="Unassembled WGS sequence"/>
</dbReference>
<accession>A0A7W5H833</accession>
<evidence type="ECO:0000313" key="1">
    <source>
        <dbReference type="EMBL" id="MBB3208581.1"/>
    </source>
</evidence>
<reference evidence="1 2" key="1">
    <citation type="submission" date="2020-08" db="EMBL/GenBank/DDBJ databases">
        <title>Genomic Encyclopedia of Type Strains, Phase III (KMG-III): the genomes of soil and plant-associated and newly described type strains.</title>
        <authorList>
            <person name="Whitman W."/>
        </authorList>
    </citation>
    <scope>NUCLEOTIDE SEQUENCE [LARGE SCALE GENOMIC DNA]</scope>
    <source>
        <strain evidence="1 2">CECT 8075</strain>
    </source>
</reference>